<organism evidence="1 2">
    <name type="scientific">Leptospira kirschneri str. 200802841</name>
    <dbReference type="NCBI Taxonomy" id="1193047"/>
    <lineage>
        <taxon>Bacteria</taxon>
        <taxon>Pseudomonadati</taxon>
        <taxon>Spirochaetota</taxon>
        <taxon>Spirochaetia</taxon>
        <taxon>Leptospirales</taxon>
        <taxon>Leptospiraceae</taxon>
        <taxon>Leptospira</taxon>
    </lineage>
</organism>
<proteinExistence type="predicted"/>
<evidence type="ECO:0000313" key="1">
    <source>
        <dbReference type="EMBL" id="EKO51358.1"/>
    </source>
</evidence>
<comment type="caution">
    <text evidence="1">The sequence shown here is derived from an EMBL/GenBank/DDBJ whole genome shotgun (WGS) entry which is preliminary data.</text>
</comment>
<accession>A0A828Y1L3</accession>
<dbReference type="EMBL" id="AKWH02000041">
    <property type="protein sequence ID" value="EKO51358.1"/>
    <property type="molecule type" value="Genomic_DNA"/>
</dbReference>
<dbReference type="Proteomes" id="UP000006339">
    <property type="component" value="Unassembled WGS sequence"/>
</dbReference>
<keyword evidence="2" id="KW-1185">Reference proteome</keyword>
<dbReference type="AlphaFoldDB" id="A0A828Y1L3"/>
<sequence length="39" mass="4429">MRMKVSSFVRKGSGLKPLTSKVQILEKFTFLPLFAKEAD</sequence>
<name>A0A828Y1L3_9LEPT</name>
<protein>
    <submittedName>
        <fullName evidence="1">Uncharacterized protein</fullName>
    </submittedName>
</protein>
<gene>
    <name evidence="1" type="ORF">LEP1GSC131_2086</name>
</gene>
<reference evidence="1" key="1">
    <citation type="submission" date="2012-10" db="EMBL/GenBank/DDBJ databases">
        <authorList>
            <person name="Harkins D.M."/>
            <person name="Durkin A.S."/>
            <person name="Brinkac L.M."/>
            <person name="Selengut J.D."/>
            <person name="Sanka R."/>
            <person name="DePew J."/>
            <person name="Purushe J."/>
            <person name="Picardeau M."/>
            <person name="Werts C."/>
            <person name="Goarant C."/>
            <person name="Vinetz J.M."/>
            <person name="Sutton G.G."/>
            <person name="Nelson W.C."/>
            <person name="Fouts D.E."/>
        </authorList>
    </citation>
    <scope>NUCLEOTIDE SEQUENCE [LARGE SCALE GENOMIC DNA]</scope>
    <source>
        <strain evidence="1">200802841</strain>
    </source>
</reference>
<evidence type="ECO:0000313" key="2">
    <source>
        <dbReference type="Proteomes" id="UP000006339"/>
    </source>
</evidence>